<evidence type="ECO:0000259" key="5">
    <source>
        <dbReference type="PROSITE" id="PS50893"/>
    </source>
</evidence>
<keyword evidence="3" id="KW-0547">Nucleotide-binding</keyword>
<dbReference type="InParanoid" id="A0A554N9A6"/>
<dbReference type="Gene3D" id="3.40.50.300">
    <property type="entry name" value="P-loop containing nucleotide triphosphate hydrolases"/>
    <property type="match status" value="1"/>
</dbReference>
<name>A0A554N9A6_9EURY</name>
<evidence type="ECO:0000313" key="6">
    <source>
        <dbReference type="EMBL" id="TSD13935.1"/>
    </source>
</evidence>
<dbReference type="InterPro" id="IPR003593">
    <property type="entry name" value="AAA+_ATPase"/>
</dbReference>
<dbReference type="PANTHER" id="PTHR42711">
    <property type="entry name" value="ABC TRANSPORTER ATP-BINDING PROTEIN"/>
    <property type="match status" value="1"/>
</dbReference>
<keyword evidence="2" id="KW-0813">Transport</keyword>
<dbReference type="Proteomes" id="UP000319894">
    <property type="component" value="Unassembled WGS sequence"/>
</dbReference>
<sequence>MAGREATDGDGLPDIPRLDPGAVAPIRVEGLRKRYGNVLALAGVDLTVEPGAFHCLVGPNGSGKTTLLRTLLGLVEPSAGEVSVPDARLGTAFQRPSHYDQLTVADNLDVFGALADADAAWAETVLARLGLDVVRDRIAGELSGGYSRKLDLALALQKAPAYLLLDEPLGELDDVTKLRLLEFLGAYRDAGHGVVISTHNLGQFASYVDHLTIVHDGAVLLDTPRESLDVPDGELQELYVERILSAASESDGEG</sequence>
<organism evidence="6 7">
    <name type="scientific">Haloglomus irregulare</name>
    <dbReference type="NCBI Taxonomy" id="2234134"/>
    <lineage>
        <taxon>Archaea</taxon>
        <taxon>Methanobacteriati</taxon>
        <taxon>Methanobacteriota</taxon>
        <taxon>Stenosarchaea group</taxon>
        <taxon>Halobacteria</taxon>
        <taxon>Halobacteriales</taxon>
        <taxon>Natronomonadaceae</taxon>
        <taxon>Haloglomus</taxon>
    </lineage>
</organism>
<comment type="caution">
    <text evidence="6">The sequence shown here is derived from an EMBL/GenBank/DDBJ whole genome shotgun (WGS) entry which is preliminary data.</text>
</comment>
<evidence type="ECO:0000256" key="2">
    <source>
        <dbReference type="ARBA" id="ARBA00022448"/>
    </source>
</evidence>
<dbReference type="RefSeq" id="WP_144261983.1">
    <property type="nucleotide sequence ID" value="NZ_QMDX01000005.1"/>
</dbReference>
<dbReference type="InterPro" id="IPR050763">
    <property type="entry name" value="ABC_transporter_ATP-binding"/>
</dbReference>
<dbReference type="PANTHER" id="PTHR42711:SF5">
    <property type="entry name" value="ABC TRANSPORTER ATP-BINDING PROTEIN NATA"/>
    <property type="match status" value="1"/>
</dbReference>
<comment type="similarity">
    <text evidence="1">Belongs to the ABC transporter superfamily.</text>
</comment>
<reference evidence="6 7" key="1">
    <citation type="submission" date="2018-06" db="EMBL/GenBank/DDBJ databases">
        <title>Natronomonas sp. F16-60 a new haloarchaeon isolated from a solar saltern of Isla Cristina, Huelva, Spain.</title>
        <authorList>
            <person name="Duran-Viseras A."/>
            <person name="Sanchez-Porro C."/>
            <person name="Ventosa A."/>
        </authorList>
    </citation>
    <scope>NUCLEOTIDE SEQUENCE [LARGE SCALE GENOMIC DNA]</scope>
    <source>
        <strain evidence="6 7">F16-60</strain>
    </source>
</reference>
<dbReference type="InterPro" id="IPR027417">
    <property type="entry name" value="P-loop_NTPase"/>
</dbReference>
<proteinExistence type="inferred from homology"/>
<dbReference type="GO" id="GO:0016887">
    <property type="term" value="F:ATP hydrolysis activity"/>
    <property type="evidence" value="ECO:0007669"/>
    <property type="project" value="InterPro"/>
</dbReference>
<protein>
    <submittedName>
        <fullName evidence="6">ABC transporter ATP-binding protein</fullName>
    </submittedName>
</protein>
<dbReference type="OrthoDB" id="18209at2157"/>
<feature type="domain" description="ABC transporter" evidence="5">
    <location>
        <begin position="26"/>
        <end position="241"/>
    </location>
</feature>
<evidence type="ECO:0000313" key="7">
    <source>
        <dbReference type="Proteomes" id="UP000319894"/>
    </source>
</evidence>
<dbReference type="EMBL" id="QMDX01000005">
    <property type="protein sequence ID" value="TSD13935.1"/>
    <property type="molecule type" value="Genomic_DNA"/>
</dbReference>
<evidence type="ECO:0000256" key="1">
    <source>
        <dbReference type="ARBA" id="ARBA00005417"/>
    </source>
</evidence>
<evidence type="ECO:0000256" key="4">
    <source>
        <dbReference type="ARBA" id="ARBA00022840"/>
    </source>
</evidence>
<dbReference type="GO" id="GO:0005524">
    <property type="term" value="F:ATP binding"/>
    <property type="evidence" value="ECO:0007669"/>
    <property type="project" value="UniProtKB-KW"/>
</dbReference>
<gene>
    <name evidence="6" type="ORF">DP107_09810</name>
</gene>
<dbReference type="InterPro" id="IPR003439">
    <property type="entry name" value="ABC_transporter-like_ATP-bd"/>
</dbReference>
<dbReference type="SUPFAM" id="SSF52540">
    <property type="entry name" value="P-loop containing nucleoside triphosphate hydrolases"/>
    <property type="match status" value="1"/>
</dbReference>
<keyword evidence="4 6" id="KW-0067">ATP-binding</keyword>
<dbReference type="SMART" id="SM00382">
    <property type="entry name" value="AAA"/>
    <property type="match status" value="1"/>
</dbReference>
<dbReference type="AlphaFoldDB" id="A0A554N9A6"/>
<dbReference type="Pfam" id="PF00005">
    <property type="entry name" value="ABC_tran"/>
    <property type="match status" value="1"/>
</dbReference>
<accession>A0A554N9A6</accession>
<keyword evidence="7" id="KW-1185">Reference proteome</keyword>
<evidence type="ECO:0000256" key="3">
    <source>
        <dbReference type="ARBA" id="ARBA00022741"/>
    </source>
</evidence>
<dbReference type="PROSITE" id="PS50893">
    <property type="entry name" value="ABC_TRANSPORTER_2"/>
    <property type="match status" value="1"/>
</dbReference>